<accession>A0A846X072</accession>
<keyword evidence="2" id="KW-1185">Reference proteome</keyword>
<protein>
    <recommendedName>
        <fullName evidence="3">Serine protease</fullName>
    </recommendedName>
</protein>
<organism evidence="1 2">
    <name type="scientific">Tsukamurella spumae</name>
    <dbReference type="NCBI Taxonomy" id="44753"/>
    <lineage>
        <taxon>Bacteria</taxon>
        <taxon>Bacillati</taxon>
        <taxon>Actinomycetota</taxon>
        <taxon>Actinomycetes</taxon>
        <taxon>Mycobacteriales</taxon>
        <taxon>Tsukamurellaceae</taxon>
        <taxon>Tsukamurella</taxon>
    </lineage>
</organism>
<evidence type="ECO:0008006" key="3">
    <source>
        <dbReference type="Google" id="ProtNLM"/>
    </source>
</evidence>
<reference evidence="1 2" key="1">
    <citation type="submission" date="2020-04" db="EMBL/GenBank/DDBJ databases">
        <title>MicrobeNet Type strains.</title>
        <authorList>
            <person name="Nicholson A.C."/>
        </authorList>
    </citation>
    <scope>NUCLEOTIDE SEQUENCE [LARGE SCALE GENOMIC DNA]</scope>
    <source>
        <strain evidence="1 2">DSM 44113</strain>
    </source>
</reference>
<dbReference type="AlphaFoldDB" id="A0A846X072"/>
<name>A0A846X072_9ACTN</name>
<dbReference type="EMBL" id="JAAXOQ010000010">
    <property type="protein sequence ID" value="NKY18634.1"/>
    <property type="molecule type" value="Genomic_DNA"/>
</dbReference>
<comment type="caution">
    <text evidence="1">The sequence shown here is derived from an EMBL/GenBank/DDBJ whole genome shotgun (WGS) entry which is preliminary data.</text>
</comment>
<gene>
    <name evidence="1" type="ORF">HF999_09650</name>
</gene>
<evidence type="ECO:0000313" key="2">
    <source>
        <dbReference type="Proteomes" id="UP000582646"/>
    </source>
</evidence>
<proteinExistence type="predicted"/>
<evidence type="ECO:0000313" key="1">
    <source>
        <dbReference type="EMBL" id="NKY18634.1"/>
    </source>
</evidence>
<sequence length="201" mass="20204">MYGPTLLQSTATSEAESLPPGMVRLTTASLGAIVRPSGSAAMCQLGAILARGNGADQVRYAVVGKDCAAPVGTRIENADDKSTLGTVAAVATGTNGAWSAVAVRLDDGVGWMSMAPAAVIRSRDKVDVQGLGEHFSATIDSDALLHLDGFSSPFGRSGASVFSTKGRLVGISAGTGSLAVPIAELIRTFAAIPGFGGVALL</sequence>
<dbReference type="RefSeq" id="WP_168545659.1">
    <property type="nucleotide sequence ID" value="NZ_BAAAKS010000007.1"/>
</dbReference>
<dbReference type="Proteomes" id="UP000582646">
    <property type="component" value="Unassembled WGS sequence"/>
</dbReference>